<accession>A0A645I0Y9</accession>
<evidence type="ECO:0000313" key="2">
    <source>
        <dbReference type="EMBL" id="MPN42104.1"/>
    </source>
</evidence>
<name>A0A645I0Y9_9ZZZZ</name>
<gene>
    <name evidence="2" type="ORF">SDC9_189660</name>
</gene>
<dbReference type="AlphaFoldDB" id="A0A645I0Y9"/>
<comment type="caution">
    <text evidence="2">The sequence shown here is derived from an EMBL/GenBank/DDBJ whole genome shotgun (WGS) entry which is preliminary data.</text>
</comment>
<organism evidence="2">
    <name type="scientific">bioreactor metagenome</name>
    <dbReference type="NCBI Taxonomy" id="1076179"/>
    <lineage>
        <taxon>unclassified sequences</taxon>
        <taxon>metagenomes</taxon>
        <taxon>ecological metagenomes</taxon>
    </lineage>
</organism>
<feature type="region of interest" description="Disordered" evidence="1">
    <location>
        <begin position="37"/>
        <end position="71"/>
    </location>
</feature>
<sequence length="71" mass="7438">MSSPLIRPYKPISTIIETPIGNNGGIPVNKLLNNGVINPTANPHGPPKRNPAKKAGKCNGDNVLARLGTTK</sequence>
<reference evidence="2" key="1">
    <citation type="submission" date="2019-08" db="EMBL/GenBank/DDBJ databases">
        <authorList>
            <person name="Kucharzyk K."/>
            <person name="Murdoch R.W."/>
            <person name="Higgins S."/>
            <person name="Loffler F."/>
        </authorList>
    </citation>
    <scope>NUCLEOTIDE SEQUENCE</scope>
</reference>
<protein>
    <submittedName>
        <fullName evidence="2">Uncharacterized protein</fullName>
    </submittedName>
</protein>
<dbReference type="EMBL" id="VSSQ01099601">
    <property type="protein sequence ID" value="MPN42104.1"/>
    <property type="molecule type" value="Genomic_DNA"/>
</dbReference>
<proteinExistence type="predicted"/>
<evidence type="ECO:0000256" key="1">
    <source>
        <dbReference type="SAM" id="MobiDB-lite"/>
    </source>
</evidence>
<feature type="compositionally biased region" description="Basic residues" evidence="1">
    <location>
        <begin position="46"/>
        <end position="56"/>
    </location>
</feature>